<reference evidence="1" key="1">
    <citation type="submission" date="2020-11" db="EMBL/GenBank/DDBJ databases">
        <title>Carbohydrate-dependent, anaerobic sulfur respiration: A novel catabolism in halophilic archaea.</title>
        <authorList>
            <person name="Sorokin D.Y."/>
            <person name="Messina E."/>
            <person name="Smedile F."/>
            <person name="La Cono V."/>
            <person name="Hallsworth J.E."/>
            <person name="Yakimov M.M."/>
        </authorList>
    </citation>
    <scope>NUCLEOTIDE SEQUENCE</scope>
    <source>
        <strain evidence="1">HSR-Bgl</strain>
    </source>
</reference>
<evidence type="ECO:0000313" key="1">
    <source>
        <dbReference type="EMBL" id="QSG11858.1"/>
    </source>
</evidence>
<protein>
    <submittedName>
        <fullName evidence="1">Uncharacterized protein</fullName>
    </submittedName>
</protein>
<sequence length="343" mass="38236">MSTNDRQDRVPGFVYLDMDRVKSISSRIDEGYIEEKVEEEEESSELAASLTGSIKAYILGVGSSSMSGTVEGRTGSTSRTEESRALHHYYYPLLEGWLEDFEGEWFHDVDNIIDDIEGDYTERAARSSVASEVSEGDIIRVSGSVELLNFSTSMEFVDGMLSAVNRLEEVLDDSEDTTSDEAPAAESDIMREGLTEDDESPVENLTANDVVGVSQEDLSAIEVMFELFHEVIPSQYEEMLAARIHPFEDESSLWFWALVQDDNLDTDPVELLSKYETSEIPNCTVVARVETITENPDGEEDENEEGEGIQFGTFHHFADAIASDFGFKVSYPAISISPIAIYR</sequence>
<organism evidence="1 2">
    <name type="scientific">Halapricum desulfuricans</name>
    <dbReference type="NCBI Taxonomy" id="2841257"/>
    <lineage>
        <taxon>Archaea</taxon>
        <taxon>Methanobacteriati</taxon>
        <taxon>Methanobacteriota</taxon>
        <taxon>Stenosarchaea group</taxon>
        <taxon>Halobacteria</taxon>
        <taxon>Halobacteriales</taxon>
        <taxon>Haloarculaceae</taxon>
        <taxon>Halapricum</taxon>
    </lineage>
</organism>
<dbReference type="GeneID" id="68860976"/>
<dbReference type="RefSeq" id="WP_229126379.1">
    <property type="nucleotide sequence ID" value="NZ_CP064789.1"/>
</dbReference>
<dbReference type="AlphaFoldDB" id="A0A897NGZ2"/>
<dbReference type="Proteomes" id="UP000663305">
    <property type="component" value="Chromosome"/>
</dbReference>
<proteinExistence type="predicted"/>
<dbReference type="Pfam" id="PF19952">
    <property type="entry name" value="DUF6414"/>
    <property type="match status" value="1"/>
</dbReference>
<name>A0A897NGZ2_9EURY</name>
<evidence type="ECO:0000313" key="2">
    <source>
        <dbReference type="Proteomes" id="UP000663305"/>
    </source>
</evidence>
<dbReference type="EMBL" id="CP064789">
    <property type="protein sequence ID" value="QSG11858.1"/>
    <property type="molecule type" value="Genomic_DNA"/>
</dbReference>
<dbReference type="InterPro" id="IPR045633">
    <property type="entry name" value="DUF6414"/>
</dbReference>
<gene>
    <name evidence="1" type="ORF">HSBGL_1441</name>
</gene>
<accession>A0A897NGZ2</accession>